<dbReference type="AlphaFoldDB" id="A0A2P4Z8C0"/>
<comment type="caution">
    <text evidence="1">The sequence shown here is derived from an EMBL/GenBank/DDBJ whole genome shotgun (WGS) entry which is preliminary data.</text>
</comment>
<dbReference type="GeneID" id="36347917"/>
<name>A0A2P4Z8C0_9HYPO</name>
<proteinExistence type="predicted"/>
<sequence length="100" mass="11293">MILLHLRDHGRGSEAFTWLSTPCIMATQQPASPTINAWLNGHFRKIALRGSHLRVLLGLNLWTKLASFSQTHNVEQPTTHHLDERFAEPKGTPLVLVYLS</sequence>
<dbReference type="EMBL" id="JPDN02000066">
    <property type="protein sequence ID" value="PON20535.1"/>
    <property type="molecule type" value="Genomic_DNA"/>
</dbReference>
<reference evidence="1 2" key="1">
    <citation type="journal article" date="2016" name="Genome Announc.">
        <title>Draft Whole-Genome Sequence of Trichoderma gamsii T6085, a Promising Biocontrol Agent of Fusarium Head Blight on Wheat.</title>
        <authorList>
            <person name="Baroncelli R."/>
            <person name="Zapparata A."/>
            <person name="Piaggeschi G."/>
            <person name="Sarrocco S."/>
            <person name="Vannacci G."/>
        </authorList>
    </citation>
    <scope>NUCLEOTIDE SEQUENCE [LARGE SCALE GENOMIC DNA]</scope>
    <source>
        <strain evidence="1 2">T6085</strain>
    </source>
</reference>
<accession>A0A2P4Z8C0</accession>
<gene>
    <name evidence="1" type="ORF">TGAM01_v210569</name>
</gene>
<evidence type="ECO:0000313" key="1">
    <source>
        <dbReference type="EMBL" id="PON20535.1"/>
    </source>
</evidence>
<protein>
    <submittedName>
        <fullName evidence="1">Uncharacterized protein</fullName>
    </submittedName>
</protein>
<organism evidence="1 2">
    <name type="scientific">Trichoderma gamsii</name>
    <dbReference type="NCBI Taxonomy" id="398673"/>
    <lineage>
        <taxon>Eukaryota</taxon>
        <taxon>Fungi</taxon>
        <taxon>Dikarya</taxon>
        <taxon>Ascomycota</taxon>
        <taxon>Pezizomycotina</taxon>
        <taxon>Sordariomycetes</taxon>
        <taxon>Hypocreomycetidae</taxon>
        <taxon>Hypocreales</taxon>
        <taxon>Hypocreaceae</taxon>
        <taxon>Trichoderma</taxon>
    </lineage>
</organism>
<dbReference type="Proteomes" id="UP000054821">
    <property type="component" value="Unassembled WGS sequence"/>
</dbReference>
<evidence type="ECO:0000313" key="2">
    <source>
        <dbReference type="Proteomes" id="UP000054821"/>
    </source>
</evidence>
<dbReference type="RefSeq" id="XP_024404423.1">
    <property type="nucleotide sequence ID" value="XM_024550829.1"/>
</dbReference>
<keyword evidence="2" id="KW-1185">Reference proteome</keyword>